<keyword evidence="3" id="KW-1185">Reference proteome</keyword>
<accession>A0ABR2JL20</accession>
<keyword evidence="1" id="KW-0175">Coiled coil</keyword>
<dbReference type="Proteomes" id="UP001470230">
    <property type="component" value="Unassembled WGS sequence"/>
</dbReference>
<evidence type="ECO:0000313" key="3">
    <source>
        <dbReference type="Proteomes" id="UP001470230"/>
    </source>
</evidence>
<dbReference type="EMBL" id="JAPFFF010000011">
    <property type="protein sequence ID" value="KAK8878622.1"/>
    <property type="molecule type" value="Genomic_DNA"/>
</dbReference>
<name>A0ABR2JL20_9EUKA</name>
<protein>
    <recommendedName>
        <fullName evidence="4">DUF4201 domain-containing protein</fullName>
    </recommendedName>
</protein>
<organism evidence="2 3">
    <name type="scientific">Tritrichomonas musculus</name>
    <dbReference type="NCBI Taxonomy" id="1915356"/>
    <lineage>
        <taxon>Eukaryota</taxon>
        <taxon>Metamonada</taxon>
        <taxon>Parabasalia</taxon>
        <taxon>Tritrichomonadida</taxon>
        <taxon>Tritrichomonadidae</taxon>
        <taxon>Tritrichomonas</taxon>
    </lineage>
</organism>
<reference evidence="2 3" key="1">
    <citation type="submission" date="2024-04" db="EMBL/GenBank/DDBJ databases">
        <title>Tritrichomonas musculus Genome.</title>
        <authorList>
            <person name="Alves-Ferreira E."/>
            <person name="Grigg M."/>
            <person name="Lorenzi H."/>
            <person name="Galac M."/>
        </authorList>
    </citation>
    <scope>NUCLEOTIDE SEQUENCE [LARGE SCALE GENOMIC DNA]</scope>
    <source>
        <strain evidence="2 3">EAF2021</strain>
    </source>
</reference>
<comment type="caution">
    <text evidence="2">The sequence shown here is derived from an EMBL/GenBank/DDBJ whole genome shotgun (WGS) entry which is preliminary data.</text>
</comment>
<proteinExistence type="predicted"/>
<evidence type="ECO:0000313" key="2">
    <source>
        <dbReference type="EMBL" id="KAK8878622.1"/>
    </source>
</evidence>
<feature type="coiled-coil region" evidence="1">
    <location>
        <begin position="359"/>
        <end position="415"/>
    </location>
</feature>
<evidence type="ECO:0008006" key="4">
    <source>
        <dbReference type="Google" id="ProtNLM"/>
    </source>
</evidence>
<sequence>MYPYPWMKPDLTPTLKEREKEFKEIDALFYSTEMECFHFFQQSRKLDIVSNAEYEALLEEKRKVLSVYQCEDDDQDLVQLFSYNMKDMKNEENEKLKKLNELKKKLSVLEQEEEEEKNRRKNPRQITILGSITQLREQLEKLRKFYEDLINETKQSFQYMKAATRKMIEKRKIEAQKQIRNIEKDINELNEKKEWYLNIPKYVKEHSTYQLMNDKMNTFSIEPNYLKINEVKKEAQNKLQEVFEKHVAAFFSQSSTFYTQNYQPIFDKLNAVEEAINRIISKVNSKLETFIQFKTEITSKAVLYRWMIMYKKLLKGTRVISAISERQAELQEEEKALAVDLEKQRRIANEIVPGTNKTVLQLRKEIMQLSKDVSEQKAKMSSELLRAQQAYKEYAETSREQIENLEKETNVTSAKD</sequence>
<feature type="coiled-coil region" evidence="1">
    <location>
        <begin position="85"/>
        <end position="199"/>
    </location>
</feature>
<gene>
    <name evidence="2" type="ORF">M9Y10_005402</name>
</gene>
<evidence type="ECO:0000256" key="1">
    <source>
        <dbReference type="SAM" id="Coils"/>
    </source>
</evidence>